<reference evidence="9" key="2">
    <citation type="submission" date="2023-06" db="EMBL/GenBank/DDBJ databases">
        <authorList>
            <consortium name="Lawrence Berkeley National Laboratory"/>
            <person name="Haridas S."/>
            <person name="Hensen N."/>
            <person name="Bonometti L."/>
            <person name="Westerberg I."/>
            <person name="Brannstrom I.O."/>
            <person name="Guillou S."/>
            <person name="Cros-Aarteil S."/>
            <person name="Calhoun S."/>
            <person name="Kuo A."/>
            <person name="Mondo S."/>
            <person name="Pangilinan J."/>
            <person name="Riley R."/>
            <person name="Labutti K."/>
            <person name="Andreopoulos B."/>
            <person name="Lipzen A."/>
            <person name="Chen C."/>
            <person name="Yanf M."/>
            <person name="Daum C."/>
            <person name="Ng V."/>
            <person name="Clum A."/>
            <person name="Steindorff A."/>
            <person name="Ohm R."/>
            <person name="Martin F."/>
            <person name="Silar P."/>
            <person name="Natvig D."/>
            <person name="Lalanne C."/>
            <person name="Gautier V."/>
            <person name="Ament-Velasquez S.L."/>
            <person name="Kruys A."/>
            <person name="Hutchinson M.I."/>
            <person name="Powell A.J."/>
            <person name="Barry K."/>
            <person name="Miller A.N."/>
            <person name="Grigoriev I.V."/>
            <person name="Debuchy R."/>
            <person name="Gladieux P."/>
            <person name="Thoren M.H."/>
            <person name="Johannesson H."/>
        </authorList>
    </citation>
    <scope>NUCLEOTIDE SEQUENCE</scope>
    <source>
        <strain evidence="9">CBS 118394</strain>
    </source>
</reference>
<feature type="transmembrane region" description="Helical" evidence="6">
    <location>
        <begin position="115"/>
        <end position="133"/>
    </location>
</feature>
<feature type="region of interest" description="Disordered" evidence="5">
    <location>
        <begin position="230"/>
        <end position="346"/>
    </location>
</feature>
<comment type="subcellular location">
    <subcellularLocation>
        <location evidence="1">Membrane</location>
        <topology evidence="1">Multi-pass membrane protein</topology>
    </subcellularLocation>
</comment>
<evidence type="ECO:0000256" key="5">
    <source>
        <dbReference type="SAM" id="MobiDB-lite"/>
    </source>
</evidence>
<protein>
    <submittedName>
        <fullName evidence="9">G protein-coupled glucose receptor regulating Gpa2-domain-containing protein</fullName>
    </submittedName>
</protein>
<dbReference type="Gene3D" id="1.20.1070.10">
    <property type="entry name" value="Rhodopsin 7-helix transmembrane proteins"/>
    <property type="match status" value="1"/>
</dbReference>
<dbReference type="AlphaFoldDB" id="A0AAE0I5X2"/>
<dbReference type="GO" id="GO:0007189">
    <property type="term" value="P:adenylate cyclase-activating G protein-coupled receptor signaling pathway"/>
    <property type="evidence" value="ECO:0007669"/>
    <property type="project" value="TreeGrafter"/>
</dbReference>
<dbReference type="GO" id="GO:0004930">
    <property type="term" value="F:G protein-coupled receptor activity"/>
    <property type="evidence" value="ECO:0007669"/>
    <property type="project" value="TreeGrafter"/>
</dbReference>
<dbReference type="GO" id="GO:0005886">
    <property type="term" value="C:plasma membrane"/>
    <property type="evidence" value="ECO:0007669"/>
    <property type="project" value="TreeGrafter"/>
</dbReference>
<evidence type="ECO:0000256" key="3">
    <source>
        <dbReference type="ARBA" id="ARBA00022989"/>
    </source>
</evidence>
<keyword evidence="4 6" id="KW-0472">Membrane</keyword>
<evidence type="ECO:0000259" key="7">
    <source>
        <dbReference type="Pfam" id="PF11710"/>
    </source>
</evidence>
<dbReference type="PANTHER" id="PTHR23112">
    <property type="entry name" value="G PROTEIN-COUPLED RECEPTOR 157-RELATED"/>
    <property type="match status" value="1"/>
</dbReference>
<evidence type="ECO:0000256" key="6">
    <source>
        <dbReference type="SAM" id="Phobius"/>
    </source>
</evidence>
<dbReference type="PANTHER" id="PTHR23112:SF37">
    <property type="entry name" value="G PROTEIN-COUPLED RECEPTOR GPR1"/>
    <property type="match status" value="1"/>
</dbReference>
<feature type="transmembrane region" description="Helical" evidence="6">
    <location>
        <begin position="39"/>
        <end position="59"/>
    </location>
</feature>
<keyword evidence="2 6" id="KW-0812">Transmembrane</keyword>
<gene>
    <name evidence="9" type="ORF">B0H66DRAFT_477779</name>
</gene>
<feature type="domain" description="Glucose receptor Git3-like N-terminal" evidence="7">
    <location>
        <begin position="4"/>
        <end position="186"/>
    </location>
</feature>
<keyword evidence="10" id="KW-1185">Reference proteome</keyword>
<dbReference type="EMBL" id="JAUEDM010000004">
    <property type="protein sequence ID" value="KAK3318171.1"/>
    <property type="molecule type" value="Genomic_DNA"/>
</dbReference>
<feature type="transmembrane region" description="Helical" evidence="6">
    <location>
        <begin position="79"/>
        <end position="103"/>
    </location>
</feature>
<proteinExistence type="predicted"/>
<feature type="transmembrane region" description="Helical" evidence="6">
    <location>
        <begin position="161"/>
        <end position="181"/>
    </location>
</feature>
<accession>A0AAE0I5X2</accession>
<keyword evidence="9" id="KW-0675">Receptor</keyword>
<evidence type="ECO:0000313" key="10">
    <source>
        <dbReference type="Proteomes" id="UP001283341"/>
    </source>
</evidence>
<feature type="domain" description="G protein-coupled receptor GPR1/2/3 C-terminal" evidence="8">
    <location>
        <begin position="468"/>
        <end position="542"/>
    </location>
</feature>
<name>A0AAE0I5X2_9PEZI</name>
<dbReference type="Pfam" id="PF11970">
    <property type="entry name" value="GPR_Gpa2_C"/>
    <property type="match status" value="1"/>
</dbReference>
<organism evidence="9 10">
    <name type="scientific">Apodospora peruviana</name>
    <dbReference type="NCBI Taxonomy" id="516989"/>
    <lineage>
        <taxon>Eukaryota</taxon>
        <taxon>Fungi</taxon>
        <taxon>Dikarya</taxon>
        <taxon>Ascomycota</taxon>
        <taxon>Pezizomycotina</taxon>
        <taxon>Sordariomycetes</taxon>
        <taxon>Sordariomycetidae</taxon>
        <taxon>Sordariales</taxon>
        <taxon>Lasiosphaeriaceae</taxon>
        <taxon>Apodospora</taxon>
    </lineage>
</organism>
<dbReference type="Pfam" id="PF11710">
    <property type="entry name" value="Git3"/>
    <property type="match status" value="1"/>
</dbReference>
<evidence type="ECO:0000259" key="8">
    <source>
        <dbReference type="Pfam" id="PF11970"/>
    </source>
</evidence>
<evidence type="ECO:0000256" key="2">
    <source>
        <dbReference type="ARBA" id="ARBA00022692"/>
    </source>
</evidence>
<feature type="transmembrane region" description="Helical" evidence="6">
    <location>
        <begin position="6"/>
        <end position="27"/>
    </location>
</feature>
<dbReference type="InterPro" id="IPR023041">
    <property type="entry name" value="Glucose_rcpt_Git3-like_N"/>
</dbReference>
<feature type="transmembrane region" description="Helical" evidence="6">
    <location>
        <begin position="513"/>
        <end position="535"/>
    </location>
</feature>
<comment type="caution">
    <text evidence="9">The sequence shown here is derived from an EMBL/GenBank/DDBJ whole genome shotgun (WGS) entry which is preliminary data.</text>
</comment>
<evidence type="ECO:0000256" key="4">
    <source>
        <dbReference type="ARBA" id="ARBA00023136"/>
    </source>
</evidence>
<reference evidence="9" key="1">
    <citation type="journal article" date="2023" name="Mol. Phylogenet. Evol.">
        <title>Genome-scale phylogeny and comparative genomics of the fungal order Sordariales.</title>
        <authorList>
            <person name="Hensen N."/>
            <person name="Bonometti L."/>
            <person name="Westerberg I."/>
            <person name="Brannstrom I.O."/>
            <person name="Guillou S."/>
            <person name="Cros-Aarteil S."/>
            <person name="Calhoun S."/>
            <person name="Haridas S."/>
            <person name="Kuo A."/>
            <person name="Mondo S."/>
            <person name="Pangilinan J."/>
            <person name="Riley R."/>
            <person name="LaButti K."/>
            <person name="Andreopoulos B."/>
            <person name="Lipzen A."/>
            <person name="Chen C."/>
            <person name="Yan M."/>
            <person name="Daum C."/>
            <person name="Ng V."/>
            <person name="Clum A."/>
            <person name="Steindorff A."/>
            <person name="Ohm R.A."/>
            <person name="Martin F."/>
            <person name="Silar P."/>
            <person name="Natvig D.O."/>
            <person name="Lalanne C."/>
            <person name="Gautier V."/>
            <person name="Ament-Velasquez S.L."/>
            <person name="Kruys A."/>
            <person name="Hutchinson M.I."/>
            <person name="Powell A.J."/>
            <person name="Barry K."/>
            <person name="Miller A.N."/>
            <person name="Grigoriev I.V."/>
            <person name="Debuchy R."/>
            <person name="Gladieux P."/>
            <person name="Hiltunen Thoren M."/>
            <person name="Johannesson H."/>
        </authorList>
    </citation>
    <scope>NUCLEOTIDE SEQUENCE</scope>
    <source>
        <strain evidence="9">CBS 118394</strain>
    </source>
</reference>
<dbReference type="SUPFAM" id="SSF81321">
    <property type="entry name" value="Family A G protein-coupled receptor-like"/>
    <property type="match status" value="1"/>
</dbReference>
<sequence length="664" mass="73882">MVYVLTILSLAFASISVVSTLFTLYWFLKMRRSFRHELIMLLIQSDLIKSMAFLIFPIVNLYRGPVQSSSAFCQVSGFALAIGIESSDVAVLLIAVHSVMYIFRPKSGLYPYRRTAYMIYYLFPLTMACLAFVDGTGYQNIGHYCYLRTDNGWARLALSWVPRYVVSTSIVLIYAFVYFYVRKRMVDYGRRSSTSLPSPWPRVLRDNVPPTPPIAHHGLLASAPVSRRGSAVDSVKDRKRSSVSSISTVNLDHHSRNSSTTAAGESGGSKAVPSPMRPIQWNSEWSGFRKKPAAGPAETGPLVDDAEDPLSSPGLVFIASPPPIHSPEERRNHCQPVSEDPSDSSSIASLRVFWRRPLASSYDRRGSSMSSTASAPAAADPPASARTDAGAVQRPRKVSLSSLVSILRKGPSTHVDPVETPSSSSFDQGRHRTPSGNTHHPPDAPPPTEVAASIVLERSLADDSGVTKNREKIRRQLRSLIVYPTAYLVIWLFPFVSHVIGYDDAVQPNDPQWLLIVSIISLCIQGTVDSVLFAIREQPWRYARGRFWTAVGRYLTPVGWMSGWGSWSDQGGVAGRTREEMLVDGRLARMRREEEIAFERRMRHGMKGRSDSLAQQRLRPGEYVPQRKGAREWWDVVEVDGASVDVDDFDDEYIDDGEVSQHVG</sequence>
<feature type="transmembrane region" description="Helical" evidence="6">
    <location>
        <begin position="480"/>
        <end position="501"/>
    </location>
</feature>
<dbReference type="InterPro" id="IPR022596">
    <property type="entry name" value="GPR1/2/3_C"/>
</dbReference>
<evidence type="ECO:0000313" key="9">
    <source>
        <dbReference type="EMBL" id="KAK3318171.1"/>
    </source>
</evidence>
<evidence type="ECO:0000256" key="1">
    <source>
        <dbReference type="ARBA" id="ARBA00004141"/>
    </source>
</evidence>
<keyword evidence="3 6" id="KW-1133">Transmembrane helix</keyword>
<feature type="region of interest" description="Disordered" evidence="5">
    <location>
        <begin position="410"/>
        <end position="448"/>
    </location>
</feature>
<feature type="compositionally biased region" description="Low complexity" evidence="5">
    <location>
        <begin position="367"/>
        <end position="389"/>
    </location>
</feature>
<dbReference type="Proteomes" id="UP001283341">
    <property type="component" value="Unassembled WGS sequence"/>
</dbReference>
<feature type="region of interest" description="Disordered" evidence="5">
    <location>
        <begin position="361"/>
        <end position="396"/>
    </location>
</feature>